<evidence type="ECO:0008006" key="2">
    <source>
        <dbReference type="Google" id="ProtNLM"/>
    </source>
</evidence>
<reference evidence="1" key="1">
    <citation type="submission" date="2018-06" db="EMBL/GenBank/DDBJ databases">
        <authorList>
            <person name="Zhirakovskaya E."/>
        </authorList>
    </citation>
    <scope>NUCLEOTIDE SEQUENCE</scope>
</reference>
<gene>
    <name evidence="1" type="ORF">MNBD_GAMMA17-2272</name>
</gene>
<sequence length="149" mass="16904">MLKKVKIGNNLYTEISPDEIWKLYSHVNGLFSGGGNTSSSKLISPKGPRARDFDIRYDDDEKMEMVYPNTTKGLSFSDSIERLRNIPIKGVVWMLPKDAEIPKGLVINYKNKDTDHPLFNVGEPISVTDLILKLKYIASQMVSTKERIK</sequence>
<proteinExistence type="predicted"/>
<dbReference type="EMBL" id="UOFQ01000044">
    <property type="protein sequence ID" value="VAW86532.1"/>
    <property type="molecule type" value="Genomic_DNA"/>
</dbReference>
<organism evidence="1">
    <name type="scientific">hydrothermal vent metagenome</name>
    <dbReference type="NCBI Taxonomy" id="652676"/>
    <lineage>
        <taxon>unclassified sequences</taxon>
        <taxon>metagenomes</taxon>
        <taxon>ecological metagenomes</taxon>
    </lineage>
</organism>
<name>A0A3B0ZGH1_9ZZZZ</name>
<dbReference type="AlphaFoldDB" id="A0A3B0ZGH1"/>
<accession>A0A3B0ZGH1</accession>
<evidence type="ECO:0000313" key="1">
    <source>
        <dbReference type="EMBL" id="VAW86532.1"/>
    </source>
</evidence>
<protein>
    <recommendedName>
        <fullName evidence="2">Tse2 ADP-ribosyltransferase toxin domain-containing protein</fullName>
    </recommendedName>
</protein>